<protein>
    <recommendedName>
        <fullName evidence="4">DUF1639 domain-containing protein</fullName>
    </recommendedName>
</protein>
<feature type="compositionally biased region" description="Low complexity" evidence="1">
    <location>
        <begin position="56"/>
        <end position="68"/>
    </location>
</feature>
<organism evidence="2 3">
    <name type="scientific">Ricinus communis</name>
    <name type="common">Castor bean</name>
    <dbReference type="NCBI Taxonomy" id="3988"/>
    <lineage>
        <taxon>Eukaryota</taxon>
        <taxon>Viridiplantae</taxon>
        <taxon>Streptophyta</taxon>
        <taxon>Embryophyta</taxon>
        <taxon>Tracheophyta</taxon>
        <taxon>Spermatophyta</taxon>
        <taxon>Magnoliopsida</taxon>
        <taxon>eudicotyledons</taxon>
        <taxon>Gunneridae</taxon>
        <taxon>Pentapetalae</taxon>
        <taxon>rosids</taxon>
        <taxon>fabids</taxon>
        <taxon>Malpighiales</taxon>
        <taxon>Euphorbiaceae</taxon>
        <taxon>Acalyphoideae</taxon>
        <taxon>Acalypheae</taxon>
        <taxon>Ricinus</taxon>
    </lineage>
</organism>
<feature type="region of interest" description="Disordered" evidence="1">
    <location>
        <begin position="171"/>
        <end position="202"/>
    </location>
</feature>
<dbReference type="Proteomes" id="UP000008311">
    <property type="component" value="Unassembled WGS sequence"/>
</dbReference>
<dbReference type="OrthoDB" id="769821at2759"/>
<feature type="compositionally biased region" description="Low complexity" evidence="1">
    <location>
        <begin position="127"/>
        <end position="140"/>
    </location>
</feature>
<dbReference type="eggNOG" id="ENOG502RZ6T">
    <property type="taxonomic scope" value="Eukaryota"/>
</dbReference>
<evidence type="ECO:0000313" key="3">
    <source>
        <dbReference type="Proteomes" id="UP000008311"/>
    </source>
</evidence>
<feature type="compositionally biased region" description="Basic and acidic residues" evidence="1">
    <location>
        <begin position="180"/>
        <end position="189"/>
    </location>
</feature>
<name>B9SLX7_RICCO</name>
<dbReference type="InParanoid" id="B9SLX7"/>
<feature type="region of interest" description="Disordered" evidence="1">
    <location>
        <begin position="123"/>
        <end position="142"/>
    </location>
</feature>
<dbReference type="InterPro" id="IPR012438">
    <property type="entry name" value="DUF1639"/>
</dbReference>
<dbReference type="STRING" id="3988.B9SLX7"/>
<dbReference type="PANTHER" id="PTHR33130">
    <property type="entry name" value="PUTATIVE (DUF1639)-RELATED"/>
    <property type="match status" value="1"/>
</dbReference>
<dbReference type="Pfam" id="PF07797">
    <property type="entry name" value="DUF1639"/>
    <property type="match status" value="1"/>
</dbReference>
<dbReference type="AlphaFoldDB" id="B9SLX7"/>
<feature type="region of interest" description="Disordered" evidence="1">
    <location>
        <begin position="55"/>
        <end position="81"/>
    </location>
</feature>
<gene>
    <name evidence="2" type="ORF">RCOM_1309350</name>
</gene>
<dbReference type="EMBL" id="EQ974023">
    <property type="protein sequence ID" value="EEF35368.1"/>
    <property type="molecule type" value="Genomic_DNA"/>
</dbReference>
<dbReference type="FunCoup" id="B9SLX7">
    <property type="interactions" value="12"/>
</dbReference>
<sequence length="266" mass="30079">MVYSVERGEGGERELVMGMGAAAGQRWNNSKPPLHNFDLPFLKWGNQKHLRCMKISDSSASTSTTTTDGLQRRSSRSPPSKFHYEIRQFKKPKQRNDSVEEVREKLMLDFKTAADKMKDAIFSSGNEEAPPADTTTTATEQEVRPWNLRTRRAACKSPIAVAGNSVTGKGFIIDSPLRSESSKSPRLRENEDDTTQQARPKLSVALSKKEIEEDFMALVSHRPPRRPKKRSRYVQKQLDSLFPGLWLSEVTVDTYKVPDLPDNGKR</sequence>
<dbReference type="PANTHER" id="PTHR33130:SF88">
    <property type="entry name" value="DUF1639 DOMAIN-CONTAINING PROTEIN"/>
    <property type="match status" value="1"/>
</dbReference>
<dbReference type="OMA" id="MLGHRPP"/>
<accession>B9SLX7</accession>
<keyword evidence="3" id="KW-1185">Reference proteome</keyword>
<evidence type="ECO:0008006" key="4">
    <source>
        <dbReference type="Google" id="ProtNLM"/>
    </source>
</evidence>
<proteinExistence type="predicted"/>
<evidence type="ECO:0000313" key="2">
    <source>
        <dbReference type="EMBL" id="EEF35368.1"/>
    </source>
</evidence>
<evidence type="ECO:0000256" key="1">
    <source>
        <dbReference type="SAM" id="MobiDB-lite"/>
    </source>
</evidence>
<dbReference type="KEGG" id="rcu:8260381"/>
<reference evidence="3" key="1">
    <citation type="journal article" date="2010" name="Nat. Biotechnol.">
        <title>Draft genome sequence of the oilseed species Ricinus communis.</title>
        <authorList>
            <person name="Chan A.P."/>
            <person name="Crabtree J."/>
            <person name="Zhao Q."/>
            <person name="Lorenzi H."/>
            <person name="Orvis J."/>
            <person name="Puiu D."/>
            <person name="Melake-Berhan A."/>
            <person name="Jones K.M."/>
            <person name="Redman J."/>
            <person name="Chen G."/>
            <person name="Cahoon E.B."/>
            <person name="Gedil M."/>
            <person name="Stanke M."/>
            <person name="Haas B.J."/>
            <person name="Wortman J.R."/>
            <person name="Fraser-Liggett C.M."/>
            <person name="Ravel J."/>
            <person name="Rabinowicz P.D."/>
        </authorList>
    </citation>
    <scope>NUCLEOTIDE SEQUENCE [LARGE SCALE GENOMIC DNA]</scope>
    <source>
        <strain evidence="3">cv. Hale</strain>
    </source>
</reference>